<dbReference type="CDD" id="cd00093">
    <property type="entry name" value="HTH_XRE"/>
    <property type="match status" value="1"/>
</dbReference>
<dbReference type="PROSITE" id="PS50943">
    <property type="entry name" value="HTH_CROC1"/>
    <property type="match status" value="1"/>
</dbReference>
<dbReference type="PANTHER" id="PTHR46797">
    <property type="entry name" value="HTH-TYPE TRANSCRIPTIONAL REGULATOR"/>
    <property type="match status" value="1"/>
</dbReference>
<keyword evidence="4" id="KW-1185">Reference proteome</keyword>
<dbReference type="SUPFAM" id="SSF47413">
    <property type="entry name" value="lambda repressor-like DNA-binding domains"/>
    <property type="match status" value="1"/>
</dbReference>
<reference evidence="3 4" key="1">
    <citation type="submission" date="2022-04" db="EMBL/GenBank/DDBJ databases">
        <title>Genome sequence of soybean root-associated Caulobacter segnis RL271.</title>
        <authorList>
            <person name="Longley R."/>
            <person name="Bonito G."/>
            <person name="Trigodet F."/>
            <person name="Crosson S."/>
            <person name="Fiebig A."/>
        </authorList>
    </citation>
    <scope>NUCLEOTIDE SEQUENCE [LARGE SCALE GENOMIC DNA]</scope>
    <source>
        <strain evidence="3 4">RL271</strain>
    </source>
</reference>
<organism evidence="3 4">
    <name type="scientific">Caulobacter segnis</name>
    <dbReference type="NCBI Taxonomy" id="88688"/>
    <lineage>
        <taxon>Bacteria</taxon>
        <taxon>Pseudomonadati</taxon>
        <taxon>Pseudomonadota</taxon>
        <taxon>Alphaproteobacteria</taxon>
        <taxon>Caulobacterales</taxon>
        <taxon>Caulobacteraceae</taxon>
        <taxon>Caulobacter</taxon>
    </lineage>
</organism>
<proteinExistence type="predicted"/>
<dbReference type="SMART" id="SM00530">
    <property type="entry name" value="HTH_XRE"/>
    <property type="match status" value="1"/>
</dbReference>
<name>A0ABY4ZUL6_9CAUL</name>
<dbReference type="InterPro" id="IPR001387">
    <property type="entry name" value="Cro/C1-type_HTH"/>
</dbReference>
<dbReference type="Pfam" id="PF01381">
    <property type="entry name" value="HTH_3"/>
    <property type="match status" value="1"/>
</dbReference>
<protein>
    <submittedName>
        <fullName evidence="3">Helix-turn-helix domain-containing protein</fullName>
    </submittedName>
</protein>
<evidence type="ECO:0000313" key="3">
    <source>
        <dbReference type="EMBL" id="USQ95894.1"/>
    </source>
</evidence>
<sequence>MDDQLYRLFGSRVRALREEKNVTQEELAKRVDLSRTSITNIEKGRQRVLLHQMVEIANALESTPTALIPDVLPKAAEPLRDDVAAVVAALQAETVKAS</sequence>
<evidence type="ECO:0000259" key="2">
    <source>
        <dbReference type="PROSITE" id="PS50943"/>
    </source>
</evidence>
<keyword evidence="1" id="KW-0238">DNA-binding</keyword>
<dbReference type="Gene3D" id="1.10.260.40">
    <property type="entry name" value="lambda repressor-like DNA-binding domains"/>
    <property type="match status" value="1"/>
</dbReference>
<gene>
    <name evidence="3" type="ORF">MZV50_25720</name>
</gene>
<dbReference type="InterPro" id="IPR010982">
    <property type="entry name" value="Lambda_DNA-bd_dom_sf"/>
</dbReference>
<evidence type="ECO:0000313" key="4">
    <source>
        <dbReference type="Proteomes" id="UP001057520"/>
    </source>
</evidence>
<dbReference type="EMBL" id="CP096040">
    <property type="protein sequence ID" value="USQ95894.1"/>
    <property type="molecule type" value="Genomic_DNA"/>
</dbReference>
<dbReference type="PANTHER" id="PTHR46797:SF1">
    <property type="entry name" value="METHYLPHOSPHONATE SYNTHASE"/>
    <property type="match status" value="1"/>
</dbReference>
<accession>A0ABY4ZUL6</accession>
<evidence type="ECO:0000256" key="1">
    <source>
        <dbReference type="ARBA" id="ARBA00023125"/>
    </source>
</evidence>
<dbReference type="InterPro" id="IPR050807">
    <property type="entry name" value="TransReg_Diox_bact_type"/>
</dbReference>
<feature type="domain" description="HTH cro/C1-type" evidence="2">
    <location>
        <begin position="13"/>
        <end position="67"/>
    </location>
</feature>
<dbReference type="Proteomes" id="UP001057520">
    <property type="component" value="Chromosome"/>
</dbReference>